<dbReference type="InterPro" id="IPR011766">
    <property type="entry name" value="TPP_enzyme_TPP-bd"/>
</dbReference>
<proteinExistence type="inferred from homology"/>
<evidence type="ECO:0000256" key="1">
    <source>
        <dbReference type="ARBA" id="ARBA00007812"/>
    </source>
</evidence>
<evidence type="ECO:0000256" key="2">
    <source>
        <dbReference type="ARBA" id="ARBA00023052"/>
    </source>
</evidence>
<dbReference type="InterPro" id="IPR029061">
    <property type="entry name" value="THDP-binding"/>
</dbReference>
<keyword evidence="2 3" id="KW-0786">Thiamine pyrophosphate</keyword>
<accession>A0AAC9IX25</accession>
<dbReference type="Pfam" id="PF02776">
    <property type="entry name" value="TPP_enzyme_N"/>
    <property type="match status" value="1"/>
</dbReference>
<organism evidence="7 8">
    <name type="scientific">Polynucleobacter asymbioticus</name>
    <dbReference type="NCBI Taxonomy" id="576611"/>
    <lineage>
        <taxon>Bacteria</taxon>
        <taxon>Pseudomonadati</taxon>
        <taxon>Pseudomonadota</taxon>
        <taxon>Betaproteobacteria</taxon>
        <taxon>Burkholderiales</taxon>
        <taxon>Burkholderiaceae</taxon>
        <taxon>Polynucleobacter</taxon>
    </lineage>
</organism>
<dbReference type="InterPro" id="IPR047212">
    <property type="entry name" value="TPP_POXB-like"/>
</dbReference>
<dbReference type="GO" id="GO:0000287">
    <property type="term" value="F:magnesium ion binding"/>
    <property type="evidence" value="ECO:0007669"/>
    <property type="project" value="InterPro"/>
</dbReference>
<evidence type="ECO:0000259" key="5">
    <source>
        <dbReference type="Pfam" id="PF02775"/>
    </source>
</evidence>
<feature type="domain" description="Thiamine pyrophosphate enzyme TPP-binding" evidence="5">
    <location>
        <begin position="378"/>
        <end position="524"/>
    </location>
</feature>
<dbReference type="InterPro" id="IPR029035">
    <property type="entry name" value="DHS-like_NAD/FAD-binding_dom"/>
</dbReference>
<evidence type="ECO:0000313" key="7">
    <source>
        <dbReference type="EMBL" id="APC00728.1"/>
    </source>
</evidence>
<dbReference type="GO" id="GO:0003824">
    <property type="term" value="F:catalytic activity"/>
    <property type="evidence" value="ECO:0007669"/>
    <property type="project" value="InterPro"/>
</dbReference>
<dbReference type="SUPFAM" id="SSF52467">
    <property type="entry name" value="DHS-like NAD/FAD-binding domain"/>
    <property type="match status" value="1"/>
</dbReference>
<evidence type="ECO:0000256" key="3">
    <source>
        <dbReference type="RuleBase" id="RU362132"/>
    </source>
</evidence>
<dbReference type="AlphaFoldDB" id="A0AAC9IX25"/>
<dbReference type="InterPro" id="IPR012000">
    <property type="entry name" value="Thiamin_PyroP_enz_cen_dom"/>
</dbReference>
<evidence type="ECO:0000313" key="8">
    <source>
        <dbReference type="Proteomes" id="UP000182060"/>
    </source>
</evidence>
<dbReference type="PANTHER" id="PTHR42981">
    <property type="entry name" value="PYRUVATE DEHYDROGENASE [UBIQUINONE]"/>
    <property type="match status" value="1"/>
</dbReference>
<keyword evidence="7" id="KW-0670">Pyruvate</keyword>
<dbReference type="Proteomes" id="UP000182060">
    <property type="component" value="Chromosome"/>
</dbReference>
<dbReference type="GO" id="GO:0019752">
    <property type="term" value="P:carboxylic acid metabolic process"/>
    <property type="evidence" value="ECO:0007669"/>
    <property type="project" value="UniProtKB-ARBA"/>
</dbReference>
<dbReference type="Gene3D" id="3.40.50.1220">
    <property type="entry name" value="TPP-binding domain"/>
    <property type="match status" value="1"/>
</dbReference>
<reference evidence="7" key="1">
    <citation type="journal article" date="2017" name="Appl. Environ. Microbiol.">
        <title>Microdiversification of a pelagic Polynucleobacter species is mainly driven by acquisition of genomic islands from a partially interspecific gene pool.</title>
        <authorList>
            <person name="Hoetzinger M."/>
            <person name="Hahn M.W."/>
            <person name="Jezberova J."/>
            <person name="Schmidt J."/>
            <person name="Koll U."/>
        </authorList>
    </citation>
    <scope>NUCLEOTIDE SEQUENCE</scope>
    <source>
        <strain evidence="7">MWH-RechtKol4</strain>
    </source>
</reference>
<feature type="domain" description="Thiamine pyrophosphate enzyme central" evidence="4">
    <location>
        <begin position="189"/>
        <end position="317"/>
    </location>
</feature>
<dbReference type="Pfam" id="PF00205">
    <property type="entry name" value="TPP_enzyme_M"/>
    <property type="match status" value="1"/>
</dbReference>
<feature type="domain" description="Thiamine pyrophosphate enzyme N-terminal TPP-binding" evidence="6">
    <location>
        <begin position="4"/>
        <end position="117"/>
    </location>
</feature>
<name>A0AAC9IX25_9BURK</name>
<evidence type="ECO:0000259" key="4">
    <source>
        <dbReference type="Pfam" id="PF00205"/>
    </source>
</evidence>
<evidence type="ECO:0000259" key="6">
    <source>
        <dbReference type="Pfam" id="PF02776"/>
    </source>
</evidence>
<dbReference type="InterPro" id="IPR047211">
    <property type="entry name" value="POXB-like"/>
</dbReference>
<dbReference type="Pfam" id="PF02775">
    <property type="entry name" value="TPP_enzyme_C"/>
    <property type="match status" value="1"/>
</dbReference>
<gene>
    <name evidence="7" type="ORF">AOC25_03340</name>
</gene>
<protein>
    <submittedName>
        <fullName evidence="7">Pyruvate dehydrogenase</fullName>
    </submittedName>
</protein>
<dbReference type="Gene3D" id="3.40.50.970">
    <property type="match status" value="2"/>
</dbReference>
<dbReference type="EMBL" id="CP015017">
    <property type="protein sequence ID" value="APC00728.1"/>
    <property type="molecule type" value="Genomic_DNA"/>
</dbReference>
<dbReference type="PANTHER" id="PTHR42981:SF2">
    <property type="entry name" value="PYRUVATE DEHYDROGENASE [UBIQUINONE]"/>
    <property type="match status" value="1"/>
</dbReference>
<dbReference type="PROSITE" id="PS00187">
    <property type="entry name" value="TPP_ENZYMES"/>
    <property type="match status" value="1"/>
</dbReference>
<dbReference type="InterPro" id="IPR012001">
    <property type="entry name" value="Thiamin_PyroP_enz_TPP-bd_dom"/>
</dbReference>
<dbReference type="CDD" id="cd02014">
    <property type="entry name" value="TPP_POX"/>
    <property type="match status" value="1"/>
</dbReference>
<comment type="similarity">
    <text evidence="1 3">Belongs to the TPP enzyme family.</text>
</comment>
<dbReference type="InterPro" id="IPR000399">
    <property type="entry name" value="TPP-bd_CS"/>
</dbReference>
<dbReference type="SUPFAM" id="SSF52518">
    <property type="entry name" value="Thiamin diphosphate-binding fold (THDP-binding)"/>
    <property type="match status" value="2"/>
</dbReference>
<dbReference type="CDD" id="cd07039">
    <property type="entry name" value="TPP_PYR_POX"/>
    <property type="match status" value="1"/>
</dbReference>
<dbReference type="InterPro" id="IPR047210">
    <property type="entry name" value="TPP_PYR_POXB-like"/>
</dbReference>
<dbReference type="RefSeq" id="WP_071538895.1">
    <property type="nucleotide sequence ID" value="NZ_CP015016.1"/>
</dbReference>
<dbReference type="GO" id="GO:0030976">
    <property type="term" value="F:thiamine pyrophosphate binding"/>
    <property type="evidence" value="ECO:0007669"/>
    <property type="project" value="InterPro"/>
</dbReference>
<sequence length="576" mass="62427">MAKTAAEVIIEVFESAGVKHFYGVIGDTLNYVSDAISKSSIEWIHVRHEEVGAFAAGADSYLTGTLAGCAGSCGPGSLHLINGVYEAHRSRIPLLVIASQIDTMSLGTDMPQEIDFLKVYSDCSVFCEQLYNAEQARHLAVRAVQAAISRQGPAVIVLPVDLSKALVKDDIAYSVHIPNPIRRPNDAELREAAKIISEGKKIGIYAGAGCNGAHDLLIEVAKKLKAPIAHTSRAKDFVEYANPYNVGMTGLLGVHSGFHMMNECDTLLLLGADFAWGQFYPKHAKIVQIDRDGSRVGKRHPVTLGLEGDVIPSLEALLPLLTEHSNDDFLKECLEERKKTEASLAGEESPGDGSVIHPQYLTHLINQYADEDAILTGDVGSAMVWVLRHFDTNGKRRSLISLRNGSMANAMPMALGAKKAFPNRQVISLSGDGGLAMLMGDLLTIDQENLPIKIVVLNNSSLNFVELEMKTEGLLNSFTDLKNPNFSKIAEAVGIKGFEATKTADLEQTVKEFLAYPGAALLDVHTNRYELIMPPDITEKNVAGMVTYGMKALISGRIKDVEGLMVDPVHTLKKLA</sequence>